<dbReference type="Proteomes" id="UP000199513">
    <property type="component" value="Unassembled WGS sequence"/>
</dbReference>
<dbReference type="InterPro" id="IPR021440">
    <property type="entry name" value="DUF3089"/>
</dbReference>
<dbReference type="AlphaFoldDB" id="A0A1I2HM35"/>
<gene>
    <name evidence="2" type="ORF">SAMN04488541_102531</name>
</gene>
<organism evidence="2 3">
    <name type="scientific">Thermoflexibacter ruber</name>
    <dbReference type="NCBI Taxonomy" id="1003"/>
    <lineage>
        <taxon>Bacteria</taxon>
        <taxon>Pseudomonadati</taxon>
        <taxon>Bacteroidota</taxon>
        <taxon>Cytophagia</taxon>
        <taxon>Cytophagales</taxon>
        <taxon>Thermoflexibacteraceae</taxon>
        <taxon>Thermoflexibacter</taxon>
    </lineage>
</organism>
<proteinExistence type="predicted"/>
<evidence type="ECO:0000256" key="1">
    <source>
        <dbReference type="SAM" id="SignalP"/>
    </source>
</evidence>
<accession>A0A1I2HM35</accession>
<reference evidence="2 3" key="1">
    <citation type="submission" date="2016-10" db="EMBL/GenBank/DDBJ databases">
        <authorList>
            <person name="de Groot N.N."/>
        </authorList>
    </citation>
    <scope>NUCLEOTIDE SEQUENCE [LARGE SCALE GENOMIC DNA]</scope>
    <source>
        <strain>GEY</strain>
        <strain evidence="3">DSM 9560</strain>
    </source>
</reference>
<keyword evidence="1" id="KW-0732">Signal</keyword>
<evidence type="ECO:0000313" key="2">
    <source>
        <dbReference type="EMBL" id="SFF31405.1"/>
    </source>
</evidence>
<evidence type="ECO:0008006" key="4">
    <source>
        <dbReference type="Google" id="ProtNLM"/>
    </source>
</evidence>
<dbReference type="PROSITE" id="PS51257">
    <property type="entry name" value="PROKAR_LIPOPROTEIN"/>
    <property type="match status" value="1"/>
</dbReference>
<dbReference type="RefSeq" id="WP_091546762.1">
    <property type="nucleotide sequence ID" value="NZ_FONY01000025.1"/>
</dbReference>
<protein>
    <recommendedName>
        <fullName evidence="4">DUF3089 domain-containing protein</fullName>
    </recommendedName>
</protein>
<feature type="signal peptide" evidence="1">
    <location>
        <begin position="1"/>
        <end position="23"/>
    </location>
</feature>
<evidence type="ECO:0000313" key="3">
    <source>
        <dbReference type="Proteomes" id="UP000199513"/>
    </source>
</evidence>
<feature type="chain" id="PRO_5011594985" description="DUF3089 domain-containing protein" evidence="1">
    <location>
        <begin position="24"/>
        <end position="354"/>
    </location>
</feature>
<dbReference type="EMBL" id="FONY01000025">
    <property type="protein sequence ID" value="SFF31405.1"/>
    <property type="molecule type" value="Genomic_DNA"/>
</dbReference>
<sequence>MKKNSTFTFLSFCLLAIMLQSCITLQNKPTVLSKRFEEAVIPPAPDYSNPEHWAALPSKKDYADSLPDKSLKEQQSQAKTDVFFIYPTIYTYPPTRPNEWNADVNDAELNLKIEQGTILNQASIFNVSGKVYAPRYRQAHIYAYYTPNKQDAQKAFDLAYQDVRTAFQYYLTNYNEGRPIIIASHSQGTQHAIKLMQEFFDGKALSKQLVSAYLVGMPTLPSYFQVLKPCENPSQTGCYTTWSTYAKGYFPPKYEDKLQYAVSVNPLTWTVTEEYAAKDLHKGGVERGFKLTKPKLVDAQNHKGMLWISKPNIRGKLFLKVKNWHIADYNLFYLNVRENVKLRTETFLQQLGQK</sequence>
<dbReference type="Pfam" id="PF11288">
    <property type="entry name" value="DUF3089"/>
    <property type="match status" value="1"/>
</dbReference>
<dbReference type="STRING" id="1003.SAMN04488541_102531"/>
<keyword evidence="3" id="KW-1185">Reference proteome</keyword>
<name>A0A1I2HM35_9BACT</name>
<dbReference type="OrthoDB" id="9794645at2"/>